<accession>A0ABS8T742</accession>
<comment type="caution">
    <text evidence="4">The sequence shown here is derived from an EMBL/GenBank/DDBJ whole genome shotgun (WGS) entry which is preliminary data.</text>
</comment>
<keyword evidence="1" id="KW-0547">Nucleotide-binding</keyword>
<sequence>MEGWVVSAADDGAENRPTGNKIILVCKGLSKDGKACKLALQHWLEVIDPRHRYGHNLRFYYTEESIQDRGSDWKGSYGVVCYAYDTYLGEKVAIKKINNIFEHVSDATHILREIKLLRLLRHPDIVEIKHILLPPSWREFKDIYELMKFSLSH</sequence>
<dbReference type="EMBL" id="JACEIK010001141">
    <property type="protein sequence ID" value="MCD7466434.1"/>
    <property type="molecule type" value="Genomic_DNA"/>
</dbReference>
<dbReference type="PROSITE" id="PS50011">
    <property type="entry name" value="PROTEIN_KINASE_DOM"/>
    <property type="match status" value="1"/>
</dbReference>
<evidence type="ECO:0000313" key="5">
    <source>
        <dbReference type="Proteomes" id="UP000823775"/>
    </source>
</evidence>
<keyword evidence="4" id="KW-0418">Kinase</keyword>
<evidence type="ECO:0000313" key="4">
    <source>
        <dbReference type="EMBL" id="MCD7466434.1"/>
    </source>
</evidence>
<dbReference type="PANTHER" id="PTHR24055">
    <property type="entry name" value="MITOGEN-ACTIVATED PROTEIN KINASE"/>
    <property type="match status" value="1"/>
</dbReference>
<keyword evidence="2" id="KW-0067">ATP-binding</keyword>
<keyword evidence="4" id="KW-0808">Transferase</keyword>
<evidence type="ECO:0000259" key="3">
    <source>
        <dbReference type="PROSITE" id="PS50011"/>
    </source>
</evidence>
<dbReference type="Pfam" id="PF00069">
    <property type="entry name" value="Pkinase"/>
    <property type="match status" value="1"/>
</dbReference>
<proteinExistence type="predicted"/>
<evidence type="ECO:0000256" key="2">
    <source>
        <dbReference type="ARBA" id="ARBA00022840"/>
    </source>
</evidence>
<dbReference type="InterPro" id="IPR011009">
    <property type="entry name" value="Kinase-like_dom_sf"/>
</dbReference>
<dbReference type="InterPro" id="IPR050117">
    <property type="entry name" value="MAPK"/>
</dbReference>
<reference evidence="4 5" key="1">
    <citation type="journal article" date="2021" name="BMC Genomics">
        <title>Datura genome reveals duplications of psychoactive alkaloid biosynthetic genes and high mutation rate following tissue culture.</title>
        <authorList>
            <person name="Rajewski A."/>
            <person name="Carter-House D."/>
            <person name="Stajich J."/>
            <person name="Litt A."/>
        </authorList>
    </citation>
    <scope>NUCLEOTIDE SEQUENCE [LARGE SCALE GENOMIC DNA]</scope>
    <source>
        <strain evidence="4">AR-01</strain>
    </source>
</reference>
<dbReference type="GO" id="GO:0016301">
    <property type="term" value="F:kinase activity"/>
    <property type="evidence" value="ECO:0007669"/>
    <property type="project" value="UniProtKB-KW"/>
</dbReference>
<feature type="domain" description="Protein kinase" evidence="3">
    <location>
        <begin position="66"/>
        <end position="153"/>
    </location>
</feature>
<gene>
    <name evidence="4" type="primary">MPK16_1</name>
    <name evidence="4" type="ORF">HAX54_003140</name>
</gene>
<dbReference type="Gene3D" id="3.30.200.20">
    <property type="entry name" value="Phosphorylase Kinase, domain 1"/>
    <property type="match status" value="1"/>
</dbReference>
<evidence type="ECO:0000256" key="1">
    <source>
        <dbReference type="ARBA" id="ARBA00022741"/>
    </source>
</evidence>
<dbReference type="SUPFAM" id="SSF56112">
    <property type="entry name" value="Protein kinase-like (PK-like)"/>
    <property type="match status" value="1"/>
</dbReference>
<keyword evidence="5" id="KW-1185">Reference proteome</keyword>
<dbReference type="InterPro" id="IPR000719">
    <property type="entry name" value="Prot_kinase_dom"/>
</dbReference>
<organism evidence="4 5">
    <name type="scientific">Datura stramonium</name>
    <name type="common">Jimsonweed</name>
    <name type="synonym">Common thornapple</name>
    <dbReference type="NCBI Taxonomy" id="4076"/>
    <lineage>
        <taxon>Eukaryota</taxon>
        <taxon>Viridiplantae</taxon>
        <taxon>Streptophyta</taxon>
        <taxon>Embryophyta</taxon>
        <taxon>Tracheophyta</taxon>
        <taxon>Spermatophyta</taxon>
        <taxon>Magnoliopsida</taxon>
        <taxon>eudicotyledons</taxon>
        <taxon>Gunneridae</taxon>
        <taxon>Pentapetalae</taxon>
        <taxon>asterids</taxon>
        <taxon>lamiids</taxon>
        <taxon>Solanales</taxon>
        <taxon>Solanaceae</taxon>
        <taxon>Solanoideae</taxon>
        <taxon>Datureae</taxon>
        <taxon>Datura</taxon>
    </lineage>
</organism>
<dbReference type="Proteomes" id="UP000823775">
    <property type="component" value="Unassembled WGS sequence"/>
</dbReference>
<protein>
    <submittedName>
        <fullName evidence="4">Mitogen-activated protein kinase</fullName>
    </submittedName>
</protein>
<name>A0ABS8T742_DATST</name>